<evidence type="ECO:0000256" key="2">
    <source>
        <dbReference type="ARBA" id="ARBA00007330"/>
    </source>
</evidence>
<evidence type="ECO:0000313" key="9">
    <source>
        <dbReference type="EMBL" id="RBP27089.1"/>
    </source>
</evidence>
<sequence>MARKGSLADLTTANPEFDVVVVGGGITGAGVAREAAGSSLRTLLVEQKDFAWGTSSRSSKMVHGGLRYLGSGNLRLARESVTERQRLMQEAPGLVDPLPFVMPHFRKTFPGPRLFQLLLGIYDRIAGQRTRRYLNHHEALQWVPGLTAKDLNGASLFMDGVTDDARLVLRVLEEARRDGAVCLNYTEARTLRRHEGRISGIELVDTEDGHTVTVKTPLVINATGAWASTLQQQVNASEPLHIRPLRGSHLVVPWHRLPVSCAVSLLHPDDRRPVFAFPWAGTTVLGTTDLDHQGDLNNEPGITPQEVDYLMAIAGRLFPSSGLEHKDILSTWAGVRPVVTDGTGKAASKESREHVLLEDNGLVSIAGGKLTTFRRIAREALELGLGEQRRNILRHDSSPVFTRPSLPNRPSGIPFLTWQRLQGWHGANTETLCAAANPASVAHTGVLWAELAWACQHEQVVHLDDLLLRRTRLGLVLPGGASELLPEIRRYCQPLLGWSDQQWEQEETRYLKLYHQAYSLPAEGEA</sequence>
<keyword evidence="4" id="KW-0319">Glycerol metabolism</keyword>
<evidence type="ECO:0000256" key="5">
    <source>
        <dbReference type="ARBA" id="ARBA00022827"/>
    </source>
</evidence>
<dbReference type="InterPro" id="IPR031656">
    <property type="entry name" value="DAO_C"/>
</dbReference>
<dbReference type="InterPro" id="IPR006076">
    <property type="entry name" value="FAD-dep_OxRdtase"/>
</dbReference>
<reference evidence="9 10" key="1">
    <citation type="submission" date="2018-06" db="EMBL/GenBank/DDBJ databases">
        <title>Freshwater and sediment microbial communities from various areas in North America, analyzing microbe dynamics in response to fracking.</title>
        <authorList>
            <person name="Lamendella R."/>
        </authorList>
    </citation>
    <scope>NUCLEOTIDE SEQUENCE [LARGE SCALE GENOMIC DNA]</scope>
    <source>
        <strain evidence="9 10">114J</strain>
    </source>
</reference>
<evidence type="ECO:0000256" key="6">
    <source>
        <dbReference type="ARBA" id="ARBA00023002"/>
    </source>
</evidence>
<comment type="similarity">
    <text evidence="2">Belongs to the FAD-dependent glycerol-3-phosphate dehydrogenase family.</text>
</comment>
<feature type="domain" description="Alpha-glycerophosphate oxidase C-terminal" evidence="8">
    <location>
        <begin position="412"/>
        <end position="502"/>
    </location>
</feature>
<dbReference type="GO" id="GO:0046168">
    <property type="term" value="P:glycerol-3-phosphate catabolic process"/>
    <property type="evidence" value="ECO:0007669"/>
    <property type="project" value="TreeGrafter"/>
</dbReference>
<dbReference type="PANTHER" id="PTHR11985:SF35">
    <property type="entry name" value="ANAEROBIC GLYCEROL-3-PHOSPHATE DEHYDROGENASE SUBUNIT A"/>
    <property type="match status" value="1"/>
</dbReference>
<feature type="domain" description="FAD dependent oxidoreductase" evidence="7">
    <location>
        <begin position="18"/>
        <end position="372"/>
    </location>
</feature>
<evidence type="ECO:0000256" key="1">
    <source>
        <dbReference type="ARBA" id="ARBA00001974"/>
    </source>
</evidence>
<dbReference type="GO" id="GO:0004368">
    <property type="term" value="F:glycerol-3-phosphate dehydrogenase (quinone) activity"/>
    <property type="evidence" value="ECO:0007669"/>
    <property type="project" value="InterPro"/>
</dbReference>
<comment type="cofactor">
    <cofactor evidence="1">
        <name>FAD</name>
        <dbReference type="ChEBI" id="CHEBI:57692"/>
    </cofactor>
</comment>
<dbReference type="SUPFAM" id="SSF51905">
    <property type="entry name" value="FAD/NAD(P)-binding domain"/>
    <property type="match status" value="1"/>
</dbReference>
<protein>
    <submittedName>
        <fullName evidence="9">Glycerol-3-phosphate dehydrogenase</fullName>
    </submittedName>
</protein>
<dbReference type="OrthoDB" id="9766796at2"/>
<accession>A0A366GJE9</accession>
<dbReference type="PRINTS" id="PR01001">
    <property type="entry name" value="FADG3PDH"/>
</dbReference>
<evidence type="ECO:0000259" key="8">
    <source>
        <dbReference type="Pfam" id="PF16901"/>
    </source>
</evidence>
<dbReference type="PANTHER" id="PTHR11985">
    <property type="entry name" value="GLYCEROL-3-PHOSPHATE DEHYDROGENASE"/>
    <property type="match status" value="1"/>
</dbReference>
<proteinExistence type="inferred from homology"/>
<comment type="caution">
    <text evidence="9">The sequence shown here is derived from an EMBL/GenBank/DDBJ whole genome shotgun (WGS) entry which is preliminary data.</text>
</comment>
<keyword evidence="5" id="KW-0274">FAD</keyword>
<dbReference type="Proteomes" id="UP000252995">
    <property type="component" value="Unassembled WGS sequence"/>
</dbReference>
<dbReference type="GO" id="GO:0006071">
    <property type="term" value="P:glycerol metabolic process"/>
    <property type="evidence" value="ECO:0007669"/>
    <property type="project" value="UniProtKB-KW"/>
</dbReference>
<dbReference type="InterPro" id="IPR036188">
    <property type="entry name" value="FAD/NAD-bd_sf"/>
</dbReference>
<dbReference type="RefSeq" id="WP_113863305.1">
    <property type="nucleotide sequence ID" value="NZ_QNRO01000015.1"/>
</dbReference>
<dbReference type="EMBL" id="QNRO01000015">
    <property type="protein sequence ID" value="RBP27089.1"/>
    <property type="molecule type" value="Genomic_DNA"/>
</dbReference>
<dbReference type="Pfam" id="PF01266">
    <property type="entry name" value="DAO"/>
    <property type="match status" value="1"/>
</dbReference>
<evidence type="ECO:0000256" key="3">
    <source>
        <dbReference type="ARBA" id="ARBA00022630"/>
    </source>
</evidence>
<name>A0A366GJE9_9GAMM</name>
<evidence type="ECO:0000256" key="4">
    <source>
        <dbReference type="ARBA" id="ARBA00022798"/>
    </source>
</evidence>
<dbReference type="Pfam" id="PF16901">
    <property type="entry name" value="DAO_C"/>
    <property type="match status" value="1"/>
</dbReference>
<evidence type="ECO:0000313" key="10">
    <source>
        <dbReference type="Proteomes" id="UP000252995"/>
    </source>
</evidence>
<dbReference type="Gene3D" id="3.30.9.10">
    <property type="entry name" value="D-Amino Acid Oxidase, subunit A, domain 2"/>
    <property type="match status" value="1"/>
</dbReference>
<keyword evidence="6" id="KW-0560">Oxidoreductase</keyword>
<dbReference type="AlphaFoldDB" id="A0A366GJE9"/>
<dbReference type="STRING" id="379482.SAMN04487961_3305"/>
<dbReference type="InterPro" id="IPR000447">
    <property type="entry name" value="G3P_DH_FAD-dep"/>
</dbReference>
<dbReference type="InterPro" id="IPR038299">
    <property type="entry name" value="DAO_C_sf"/>
</dbReference>
<organism evidence="9 10">
    <name type="scientific">Marinobacter pelagius</name>
    <dbReference type="NCBI Taxonomy" id="379482"/>
    <lineage>
        <taxon>Bacteria</taxon>
        <taxon>Pseudomonadati</taxon>
        <taxon>Pseudomonadota</taxon>
        <taxon>Gammaproteobacteria</taxon>
        <taxon>Pseudomonadales</taxon>
        <taxon>Marinobacteraceae</taxon>
        <taxon>Marinobacter</taxon>
    </lineage>
</organism>
<evidence type="ECO:0000259" key="7">
    <source>
        <dbReference type="Pfam" id="PF01266"/>
    </source>
</evidence>
<dbReference type="Gene3D" id="3.50.50.60">
    <property type="entry name" value="FAD/NAD(P)-binding domain"/>
    <property type="match status" value="1"/>
</dbReference>
<keyword evidence="3" id="KW-0285">Flavoprotein</keyword>
<gene>
    <name evidence="9" type="ORF">DET50_11519</name>
</gene>
<dbReference type="Gene3D" id="1.10.8.870">
    <property type="entry name" value="Alpha-glycerophosphate oxidase, cap domain"/>
    <property type="match status" value="1"/>
</dbReference>